<reference evidence="2 3" key="1">
    <citation type="submission" date="2019-08" db="EMBL/GenBank/DDBJ databases">
        <title>Genome of Luteibaculum oceani JCM 18817.</title>
        <authorList>
            <person name="Bowman J.P."/>
        </authorList>
    </citation>
    <scope>NUCLEOTIDE SEQUENCE [LARGE SCALE GENOMIC DNA]</scope>
    <source>
        <strain evidence="2 3">JCM 18817</strain>
    </source>
</reference>
<dbReference type="GO" id="GO:0003676">
    <property type="term" value="F:nucleic acid binding"/>
    <property type="evidence" value="ECO:0007669"/>
    <property type="project" value="InterPro"/>
</dbReference>
<gene>
    <name evidence="2" type="ORF">FRX97_12110</name>
</gene>
<evidence type="ECO:0000313" key="3">
    <source>
        <dbReference type="Proteomes" id="UP000321168"/>
    </source>
</evidence>
<dbReference type="PANTHER" id="PTHR46889">
    <property type="entry name" value="TRANSPOSASE INSF FOR INSERTION SEQUENCE IS3B-RELATED"/>
    <property type="match status" value="1"/>
</dbReference>
<dbReference type="OrthoDB" id="9815231at2"/>
<evidence type="ECO:0000259" key="1">
    <source>
        <dbReference type="PROSITE" id="PS50994"/>
    </source>
</evidence>
<protein>
    <submittedName>
        <fullName evidence="2">IS3 family transposase</fullName>
    </submittedName>
</protein>
<dbReference type="Gene3D" id="3.30.420.10">
    <property type="entry name" value="Ribonuclease H-like superfamily/Ribonuclease H"/>
    <property type="match status" value="1"/>
</dbReference>
<name>A0A5C6UQG0_9FLAO</name>
<accession>A0A5C6UQG0</accession>
<dbReference type="InterPro" id="IPR012337">
    <property type="entry name" value="RNaseH-like_sf"/>
</dbReference>
<evidence type="ECO:0000313" key="2">
    <source>
        <dbReference type="EMBL" id="TXC75229.1"/>
    </source>
</evidence>
<dbReference type="NCBIfam" id="NF033516">
    <property type="entry name" value="transpos_IS3"/>
    <property type="match status" value="1"/>
</dbReference>
<feature type="domain" description="Integrase catalytic" evidence="1">
    <location>
        <begin position="133"/>
        <end position="294"/>
    </location>
</feature>
<dbReference type="GO" id="GO:0015074">
    <property type="term" value="P:DNA integration"/>
    <property type="evidence" value="ECO:0007669"/>
    <property type="project" value="InterPro"/>
</dbReference>
<dbReference type="SUPFAM" id="SSF53098">
    <property type="entry name" value="Ribonuclease H-like"/>
    <property type="match status" value="1"/>
</dbReference>
<comment type="caution">
    <text evidence="2">The sequence shown here is derived from an EMBL/GenBank/DDBJ whole genome shotgun (WGS) entry which is preliminary data.</text>
</comment>
<dbReference type="InterPro" id="IPR050900">
    <property type="entry name" value="Transposase_IS3/IS150/IS904"/>
</dbReference>
<organism evidence="2 3">
    <name type="scientific">Luteibaculum oceani</name>
    <dbReference type="NCBI Taxonomy" id="1294296"/>
    <lineage>
        <taxon>Bacteria</taxon>
        <taxon>Pseudomonadati</taxon>
        <taxon>Bacteroidota</taxon>
        <taxon>Flavobacteriia</taxon>
        <taxon>Flavobacteriales</taxon>
        <taxon>Luteibaculaceae</taxon>
        <taxon>Luteibaculum</taxon>
    </lineage>
</organism>
<dbReference type="AlphaFoldDB" id="A0A5C6UQG0"/>
<sequence>MGKRTREEIAKKVVYQTINELVSESSLGLSAWCTLFGKTRQAYYKHQKRREAQQMSNLALLADVLLIRRDHKLMGTNKIRVILKDHPGMMGRDRFFDLMATHGLLVRKRKSRVYTTNSNHRFRKYGNLIKELEIDRKNQVWVSDITYVKVGETPYYLSLITDAYSNKIVGHCIAKSLEAKHSLSALKYALKVEGNPEIHHSDRGIQYCCDEYTSALKQENRAIQISMSKKGDPLENPIAERVNGIIKNEYLCNYNLDKNNYKEQVATAIRLYNLERPHYSQNMKTPSEIHDGIINPLTTFFRNKNQSLTLTRN</sequence>
<dbReference type="EMBL" id="VORB01000021">
    <property type="protein sequence ID" value="TXC75229.1"/>
    <property type="molecule type" value="Genomic_DNA"/>
</dbReference>
<dbReference type="Proteomes" id="UP000321168">
    <property type="component" value="Unassembled WGS sequence"/>
</dbReference>
<dbReference type="InterPro" id="IPR048020">
    <property type="entry name" value="Transpos_IS3"/>
</dbReference>
<dbReference type="InterPro" id="IPR001584">
    <property type="entry name" value="Integrase_cat-core"/>
</dbReference>
<dbReference type="Pfam" id="PF00665">
    <property type="entry name" value="rve"/>
    <property type="match status" value="1"/>
</dbReference>
<dbReference type="PROSITE" id="PS50994">
    <property type="entry name" value="INTEGRASE"/>
    <property type="match status" value="1"/>
</dbReference>
<proteinExistence type="predicted"/>
<dbReference type="PANTHER" id="PTHR46889:SF5">
    <property type="entry name" value="INTEGRASE PROTEIN"/>
    <property type="match status" value="1"/>
</dbReference>
<dbReference type="InterPro" id="IPR036397">
    <property type="entry name" value="RNaseH_sf"/>
</dbReference>
<keyword evidence="3" id="KW-1185">Reference proteome</keyword>